<sequence>MISTNVPFSTVNRLLVSSQHKLPELPRDPQTLMRTPRSCPTREVSPGEYIHLGIANGLRRVVPMYLPPQSHIIHLHMNVDGMKLHNNGTTVIWPILARIVRPFTSPVFLVGLYGGVRKPEDVCTYLHDVVQELEDLLRLGVVVNDLHHQVVLDAIICDKPARSFVTRMRAHNSYYGCDKCCIKGQYFQTKITFPYGQHVLRTDNSIRRDTRNSLSPFFTLPIDFVHCFPIDYMHSICLGVVRRLASIFVNGDRPVRIGPAGLNRVDRMIRNIRAHMPVEFPHEFKKAREHERKFQYTSDLETSDVTVEATPRALFCSTPERIPQHPAPVPSTSNQPVYAMPQTVHRLPQYALNTAPEIPMFPVLSPPSAPLFQTPGMAVLLQQNKQLHRKMDTMAEDLRYLKIRIVNSLLQVHSSSGTTGFTFPLRSKRERQPLTYKNKPDPGNLGNSLDPVYQSVNRESVKLKTIAGHKWLWVIG</sequence>
<dbReference type="CTD" id="20320401"/>
<dbReference type="STRING" id="6198.A0A074ZH20"/>
<evidence type="ECO:0000313" key="3">
    <source>
        <dbReference type="Proteomes" id="UP000054324"/>
    </source>
</evidence>
<dbReference type="PANTHER" id="PTHR33053">
    <property type="entry name" value="PROTEIN, PUTATIVE-RELATED"/>
    <property type="match status" value="1"/>
</dbReference>
<keyword evidence="3" id="KW-1185">Reference proteome</keyword>
<protein>
    <recommendedName>
        <fullName evidence="4">Transposase domain-containing protein</fullName>
    </recommendedName>
</protein>
<dbReference type="EMBL" id="KL596744">
    <property type="protein sequence ID" value="KER26576.1"/>
    <property type="molecule type" value="Genomic_DNA"/>
</dbReference>
<feature type="region of interest" description="Disordered" evidence="1">
    <location>
        <begin position="420"/>
        <end position="448"/>
    </location>
</feature>
<dbReference type="RefSeq" id="XP_009169691.1">
    <property type="nucleotide sequence ID" value="XM_009171427.1"/>
</dbReference>
<dbReference type="OrthoDB" id="10036512at2759"/>
<dbReference type="KEGG" id="ovi:T265_06219"/>
<evidence type="ECO:0008006" key="4">
    <source>
        <dbReference type="Google" id="ProtNLM"/>
    </source>
</evidence>
<reference evidence="2 3" key="1">
    <citation type="submission" date="2013-11" db="EMBL/GenBank/DDBJ databases">
        <title>Opisthorchis viverrini - life in the bile duct.</title>
        <authorList>
            <person name="Young N.D."/>
            <person name="Nagarajan N."/>
            <person name="Lin S.J."/>
            <person name="Korhonen P.K."/>
            <person name="Jex A.R."/>
            <person name="Hall R.S."/>
            <person name="Safavi-Hemami H."/>
            <person name="Kaewkong W."/>
            <person name="Bertrand D."/>
            <person name="Gao S."/>
            <person name="Seet Q."/>
            <person name="Wongkham S."/>
            <person name="Teh B.T."/>
            <person name="Wongkham C."/>
            <person name="Intapan P.M."/>
            <person name="Maleewong W."/>
            <person name="Yang X."/>
            <person name="Hu M."/>
            <person name="Wang Z."/>
            <person name="Hofmann A."/>
            <person name="Sternberg P.W."/>
            <person name="Tan P."/>
            <person name="Wang J."/>
            <person name="Gasser R.B."/>
        </authorList>
    </citation>
    <scope>NUCLEOTIDE SEQUENCE [LARGE SCALE GENOMIC DNA]</scope>
</reference>
<dbReference type="Proteomes" id="UP000054324">
    <property type="component" value="Unassembled WGS sequence"/>
</dbReference>
<organism evidence="2 3">
    <name type="scientific">Opisthorchis viverrini</name>
    <name type="common">Southeast Asian liver fluke</name>
    <dbReference type="NCBI Taxonomy" id="6198"/>
    <lineage>
        <taxon>Eukaryota</taxon>
        <taxon>Metazoa</taxon>
        <taxon>Spiralia</taxon>
        <taxon>Lophotrochozoa</taxon>
        <taxon>Platyhelminthes</taxon>
        <taxon>Trematoda</taxon>
        <taxon>Digenea</taxon>
        <taxon>Opisthorchiida</taxon>
        <taxon>Opisthorchiata</taxon>
        <taxon>Opisthorchiidae</taxon>
        <taxon>Opisthorchis</taxon>
    </lineage>
</organism>
<accession>A0A074ZH20</accession>
<proteinExistence type="predicted"/>
<evidence type="ECO:0000313" key="2">
    <source>
        <dbReference type="EMBL" id="KER26576.1"/>
    </source>
</evidence>
<gene>
    <name evidence="2" type="ORF">T265_06219</name>
</gene>
<dbReference type="AlphaFoldDB" id="A0A074ZH20"/>
<evidence type="ECO:0000256" key="1">
    <source>
        <dbReference type="SAM" id="MobiDB-lite"/>
    </source>
</evidence>
<dbReference type="GeneID" id="20320401"/>
<name>A0A074ZH20_OPIVI</name>